<accession>A0A2N3J6P4</accession>
<gene>
    <name evidence="1" type="ORF">CJP16_02600</name>
</gene>
<reference evidence="1 2" key="1">
    <citation type="journal article" date="2017" name="Front. Microbiol.">
        <title>Strong Genomic and Phenotypic Heterogeneity in the Aeromonas sobria Species Complex.</title>
        <authorList>
            <person name="Gauthier J."/>
            <person name="Vincent A.T."/>
            <person name="Charette S.J."/>
            <person name="Derome N."/>
        </authorList>
    </citation>
    <scope>NUCLEOTIDE SEQUENCE [LARGE SCALE GENOMIC DNA]</scope>
    <source>
        <strain evidence="1 2">TM18</strain>
    </source>
</reference>
<dbReference type="RefSeq" id="WP_101323492.1">
    <property type="nucleotide sequence ID" value="NZ_NQMM01000009.1"/>
</dbReference>
<protein>
    <recommendedName>
        <fullName evidence="3">Tetratricopeptide repeat protein</fullName>
    </recommendedName>
</protein>
<dbReference type="Gene3D" id="1.25.40.10">
    <property type="entry name" value="Tetratricopeptide repeat domain"/>
    <property type="match status" value="1"/>
</dbReference>
<dbReference type="SUPFAM" id="SSF48452">
    <property type="entry name" value="TPR-like"/>
    <property type="match status" value="1"/>
</dbReference>
<evidence type="ECO:0000313" key="2">
    <source>
        <dbReference type="Proteomes" id="UP000233467"/>
    </source>
</evidence>
<dbReference type="InterPro" id="IPR011990">
    <property type="entry name" value="TPR-like_helical_dom_sf"/>
</dbReference>
<dbReference type="EMBL" id="NQMM01000009">
    <property type="protein sequence ID" value="PKQ82258.1"/>
    <property type="molecule type" value="Genomic_DNA"/>
</dbReference>
<sequence length="159" mass="17773">MTATWVKGWVGSTEGGSSMTHWKQQTREGNRLFDCGEYHQALAHYQQALWLARQQLARWHDADEAVAALVVAHHNLADLLVAMTLPDRAADQLCYVHDCLLATCHSPATSPRLRQAALRHTRTTRAELLTFVQRHGSNAAIICSLGQCLCQSEFSSRLH</sequence>
<comment type="caution">
    <text evidence="1">The sequence shown here is derived from an EMBL/GenBank/DDBJ whole genome shotgun (WGS) entry which is preliminary data.</text>
</comment>
<dbReference type="AlphaFoldDB" id="A0A2N3J6P4"/>
<name>A0A2N3J6P4_AERSO</name>
<evidence type="ECO:0008006" key="3">
    <source>
        <dbReference type="Google" id="ProtNLM"/>
    </source>
</evidence>
<evidence type="ECO:0000313" key="1">
    <source>
        <dbReference type="EMBL" id="PKQ82258.1"/>
    </source>
</evidence>
<dbReference type="Proteomes" id="UP000233467">
    <property type="component" value="Unassembled WGS sequence"/>
</dbReference>
<organism evidence="1 2">
    <name type="scientific">Aeromonas sobria</name>
    <dbReference type="NCBI Taxonomy" id="646"/>
    <lineage>
        <taxon>Bacteria</taxon>
        <taxon>Pseudomonadati</taxon>
        <taxon>Pseudomonadota</taxon>
        <taxon>Gammaproteobacteria</taxon>
        <taxon>Aeromonadales</taxon>
        <taxon>Aeromonadaceae</taxon>
        <taxon>Aeromonas</taxon>
    </lineage>
</organism>
<proteinExistence type="predicted"/>
<keyword evidence="2" id="KW-1185">Reference proteome</keyword>